<evidence type="ECO:0000256" key="13">
    <source>
        <dbReference type="ARBA" id="ARBA00023136"/>
    </source>
</evidence>
<dbReference type="Proteomes" id="UP000593765">
    <property type="component" value="Chromosome"/>
</dbReference>
<reference evidence="21 22" key="1">
    <citation type="submission" date="2020-10" db="EMBL/GenBank/DDBJ databases">
        <title>Wide distribution of Phycisphaera-like planctomycetes from WD2101 soil group in peatlands and genome analysis of the first cultivated representative.</title>
        <authorList>
            <person name="Dedysh S.N."/>
            <person name="Beletsky A.V."/>
            <person name="Ivanova A."/>
            <person name="Kulichevskaya I.S."/>
            <person name="Suzina N.E."/>
            <person name="Philippov D.A."/>
            <person name="Rakitin A.L."/>
            <person name="Mardanov A.V."/>
            <person name="Ravin N.V."/>
        </authorList>
    </citation>
    <scope>NUCLEOTIDE SEQUENCE [LARGE SCALE GENOMIC DNA]</scope>
    <source>
        <strain evidence="21 22">M1803</strain>
    </source>
</reference>
<evidence type="ECO:0000256" key="2">
    <source>
        <dbReference type="ARBA" id="ARBA00007316"/>
    </source>
</evidence>
<dbReference type="EMBL" id="CP063458">
    <property type="protein sequence ID" value="QOV88817.1"/>
    <property type="molecule type" value="Genomic_DNA"/>
</dbReference>
<evidence type="ECO:0000256" key="14">
    <source>
        <dbReference type="ARBA" id="ARBA00023137"/>
    </source>
</evidence>
<evidence type="ECO:0000256" key="7">
    <source>
        <dbReference type="ARBA" id="ARBA00022679"/>
    </source>
</evidence>
<keyword evidence="22" id="KW-1185">Reference proteome</keyword>
<name>A0A7M2WTH0_9BACT</name>
<evidence type="ECO:0000256" key="6">
    <source>
        <dbReference type="ARBA" id="ARBA00022519"/>
    </source>
</evidence>
<evidence type="ECO:0000313" key="22">
    <source>
        <dbReference type="Proteomes" id="UP000593765"/>
    </source>
</evidence>
<comment type="catalytic activity">
    <reaction evidence="15">
        <text>L-tyrosyl-[protein] + ATP = O-phospho-L-tyrosyl-[protein] + ADP + H(+)</text>
        <dbReference type="Rhea" id="RHEA:10596"/>
        <dbReference type="Rhea" id="RHEA-COMP:10136"/>
        <dbReference type="Rhea" id="RHEA-COMP:20101"/>
        <dbReference type="ChEBI" id="CHEBI:15378"/>
        <dbReference type="ChEBI" id="CHEBI:30616"/>
        <dbReference type="ChEBI" id="CHEBI:46858"/>
        <dbReference type="ChEBI" id="CHEBI:61978"/>
        <dbReference type="ChEBI" id="CHEBI:456216"/>
        <dbReference type="EC" id="2.7.10.2"/>
    </reaction>
</comment>
<comment type="subcellular location">
    <subcellularLocation>
        <location evidence="1">Cell inner membrane</location>
        <topology evidence="1">Multi-pass membrane protein</topology>
    </subcellularLocation>
</comment>
<feature type="domain" description="Polysaccharide chain length determinant N-terminal" evidence="19">
    <location>
        <begin position="27"/>
        <end position="106"/>
    </location>
</feature>
<organism evidence="21 22">
    <name type="scientific">Humisphaera borealis</name>
    <dbReference type="NCBI Taxonomy" id="2807512"/>
    <lineage>
        <taxon>Bacteria</taxon>
        <taxon>Pseudomonadati</taxon>
        <taxon>Planctomycetota</taxon>
        <taxon>Phycisphaerae</taxon>
        <taxon>Tepidisphaerales</taxon>
        <taxon>Tepidisphaeraceae</taxon>
        <taxon>Humisphaera</taxon>
    </lineage>
</organism>
<keyword evidence="9" id="KW-0547">Nucleotide-binding</keyword>
<gene>
    <name evidence="21" type="ORF">IPV69_21720</name>
</gene>
<evidence type="ECO:0000256" key="18">
    <source>
        <dbReference type="SAM" id="Phobius"/>
    </source>
</evidence>
<keyword evidence="16" id="KW-0175">Coiled coil</keyword>
<keyword evidence="6" id="KW-0997">Cell inner membrane</keyword>
<dbReference type="InterPro" id="IPR025669">
    <property type="entry name" value="AAA_dom"/>
</dbReference>
<dbReference type="InterPro" id="IPR027417">
    <property type="entry name" value="P-loop_NTPase"/>
</dbReference>
<evidence type="ECO:0000256" key="11">
    <source>
        <dbReference type="ARBA" id="ARBA00022840"/>
    </source>
</evidence>
<evidence type="ECO:0000256" key="3">
    <source>
        <dbReference type="ARBA" id="ARBA00008883"/>
    </source>
</evidence>
<keyword evidence="11" id="KW-0067">ATP-binding</keyword>
<dbReference type="Gene3D" id="3.40.50.300">
    <property type="entry name" value="P-loop containing nucleotide triphosphate hydrolases"/>
    <property type="match status" value="1"/>
</dbReference>
<protein>
    <recommendedName>
        <fullName evidence="4">non-specific protein-tyrosine kinase</fullName>
        <ecNumber evidence="4">2.7.10.2</ecNumber>
    </recommendedName>
</protein>
<dbReference type="AlphaFoldDB" id="A0A7M2WTH0"/>
<accession>A0A7M2WTH0</accession>
<evidence type="ECO:0000256" key="10">
    <source>
        <dbReference type="ARBA" id="ARBA00022777"/>
    </source>
</evidence>
<dbReference type="SUPFAM" id="SSF52540">
    <property type="entry name" value="P-loop containing nucleoside triphosphate hydrolases"/>
    <property type="match status" value="1"/>
</dbReference>
<evidence type="ECO:0000256" key="1">
    <source>
        <dbReference type="ARBA" id="ARBA00004429"/>
    </source>
</evidence>
<dbReference type="PANTHER" id="PTHR32309:SF13">
    <property type="entry name" value="FERRIC ENTEROBACTIN TRANSPORT PROTEIN FEPE"/>
    <property type="match status" value="1"/>
</dbReference>
<keyword evidence="12 18" id="KW-1133">Transmembrane helix</keyword>
<evidence type="ECO:0000313" key="21">
    <source>
        <dbReference type="EMBL" id="QOV88817.1"/>
    </source>
</evidence>
<feature type="domain" description="AAA" evidence="20">
    <location>
        <begin position="514"/>
        <end position="652"/>
    </location>
</feature>
<sequence>MVTPPQYQLPGPGSGEPVESKSPSEWLLLLFWRQKWVLILAMLVAGLGAFAYLRVATPLFTSTSKLLVRPASTIVLTQSQGGPSASNAGNFTNTQMEVIRSDAVLSLAGAMLTENTQTRGKVPTRTQALREVIDVELDRNTDIIAVTSKDKSAAEAAAITDTVVNAYIKFATSRRDVSSMPEMMQRYEAELAAADKELKKKQEELQKLESEHGPSIRQDERNSLEQRRLDSLNSQLITTELELKNAERDAGAARRALGRMASSRPAGAADPLEQEVELGIASPQEQQALRLEILQAQSQLGELQQRYGPEHPSVKTLERRLKRLNTIYLLSIERREDTLRRQTDLLRTQYNEAKQEILKLNTHAYAYTVARSEMDKLRQIRDQYDAKIREMKLERDTGGISIDVIDQARPAEKPALPDHRKVMVIAIAMGLVLGMVLAALREWLDDRMRSANEIRSSLGMPLLAVIPQSSTKRSFSVSGQRVLLDPASDAAEAYRALRSAIQFSAPAGLRTLMISSPCSGDGKTTLTTNLGIAWAQSGKKVCIVDCDLRKPSVHDVFSMKTTAGLSTLLSGRSTLENTLQHTSVGGLDVLPCGPVPANPAEILNSQEFGTTLETLADKYDIVLLDSSPVMSASDARVIAASTDATLIVLTAQSAHRRSTEQTRDALESVGARVIGLVVNDIPRKGAGNYGGPRSMRTLVPGLTSQEFDVLQARK</sequence>
<evidence type="ECO:0000256" key="4">
    <source>
        <dbReference type="ARBA" id="ARBA00011903"/>
    </source>
</evidence>
<evidence type="ECO:0000256" key="12">
    <source>
        <dbReference type="ARBA" id="ARBA00022989"/>
    </source>
</evidence>
<feature type="region of interest" description="Disordered" evidence="17">
    <location>
        <begin position="206"/>
        <end position="225"/>
    </location>
</feature>
<feature type="coiled-coil region" evidence="16">
    <location>
        <begin position="336"/>
        <end position="394"/>
    </location>
</feature>
<feature type="transmembrane region" description="Helical" evidence="18">
    <location>
        <begin position="422"/>
        <end position="440"/>
    </location>
</feature>
<evidence type="ECO:0000256" key="17">
    <source>
        <dbReference type="SAM" id="MobiDB-lite"/>
    </source>
</evidence>
<dbReference type="InterPro" id="IPR003856">
    <property type="entry name" value="LPS_length_determ_N"/>
</dbReference>
<evidence type="ECO:0000256" key="8">
    <source>
        <dbReference type="ARBA" id="ARBA00022692"/>
    </source>
</evidence>
<evidence type="ECO:0000256" key="16">
    <source>
        <dbReference type="SAM" id="Coils"/>
    </source>
</evidence>
<evidence type="ECO:0000259" key="19">
    <source>
        <dbReference type="Pfam" id="PF02706"/>
    </source>
</evidence>
<dbReference type="CDD" id="cd05387">
    <property type="entry name" value="BY-kinase"/>
    <property type="match status" value="1"/>
</dbReference>
<dbReference type="InterPro" id="IPR050445">
    <property type="entry name" value="Bact_polysacc_biosynth/exp"/>
</dbReference>
<dbReference type="PANTHER" id="PTHR32309">
    <property type="entry name" value="TYROSINE-PROTEIN KINASE"/>
    <property type="match status" value="1"/>
</dbReference>
<evidence type="ECO:0000256" key="9">
    <source>
        <dbReference type="ARBA" id="ARBA00022741"/>
    </source>
</evidence>
<dbReference type="GO" id="GO:0005886">
    <property type="term" value="C:plasma membrane"/>
    <property type="evidence" value="ECO:0007669"/>
    <property type="project" value="UniProtKB-SubCell"/>
</dbReference>
<dbReference type="InterPro" id="IPR005702">
    <property type="entry name" value="Wzc-like_C"/>
</dbReference>
<proteinExistence type="inferred from homology"/>
<keyword evidence="14" id="KW-0829">Tyrosine-protein kinase</keyword>
<keyword evidence="8 18" id="KW-0812">Transmembrane</keyword>
<dbReference type="EC" id="2.7.10.2" evidence="4"/>
<keyword evidence="13 18" id="KW-0472">Membrane</keyword>
<comment type="similarity">
    <text evidence="3">Belongs to the etk/wzc family.</text>
</comment>
<dbReference type="Pfam" id="PF02706">
    <property type="entry name" value="Wzz"/>
    <property type="match status" value="1"/>
</dbReference>
<comment type="similarity">
    <text evidence="2">Belongs to the CpsD/CapB family.</text>
</comment>
<evidence type="ECO:0000256" key="5">
    <source>
        <dbReference type="ARBA" id="ARBA00022475"/>
    </source>
</evidence>
<dbReference type="RefSeq" id="WP_206291824.1">
    <property type="nucleotide sequence ID" value="NZ_CP063458.1"/>
</dbReference>
<feature type="transmembrane region" description="Helical" evidence="18">
    <location>
        <begin position="36"/>
        <end position="55"/>
    </location>
</feature>
<dbReference type="Pfam" id="PF13614">
    <property type="entry name" value="AAA_31"/>
    <property type="match status" value="1"/>
</dbReference>
<evidence type="ECO:0000256" key="15">
    <source>
        <dbReference type="ARBA" id="ARBA00051245"/>
    </source>
</evidence>
<evidence type="ECO:0000259" key="20">
    <source>
        <dbReference type="Pfam" id="PF13614"/>
    </source>
</evidence>
<keyword evidence="10" id="KW-0418">Kinase</keyword>
<dbReference type="GO" id="GO:0004715">
    <property type="term" value="F:non-membrane spanning protein tyrosine kinase activity"/>
    <property type="evidence" value="ECO:0007669"/>
    <property type="project" value="UniProtKB-EC"/>
</dbReference>
<dbReference type="KEGG" id="hbs:IPV69_21720"/>
<keyword evidence="5" id="KW-1003">Cell membrane</keyword>
<dbReference type="GO" id="GO:0005524">
    <property type="term" value="F:ATP binding"/>
    <property type="evidence" value="ECO:0007669"/>
    <property type="project" value="UniProtKB-KW"/>
</dbReference>
<dbReference type="NCBIfam" id="TIGR01007">
    <property type="entry name" value="eps_fam"/>
    <property type="match status" value="1"/>
</dbReference>
<keyword evidence="7 21" id="KW-0808">Transferase</keyword>